<proteinExistence type="predicted"/>
<name>A0A5B8U6H2_9ACTN</name>
<feature type="compositionally biased region" description="Basic and acidic residues" evidence="1">
    <location>
        <begin position="34"/>
        <end position="56"/>
    </location>
</feature>
<evidence type="ECO:0000313" key="2">
    <source>
        <dbReference type="EMBL" id="QEC48696.1"/>
    </source>
</evidence>
<keyword evidence="3" id="KW-1185">Reference proteome</keyword>
<evidence type="ECO:0000313" key="3">
    <source>
        <dbReference type="Proteomes" id="UP000321805"/>
    </source>
</evidence>
<dbReference type="EMBL" id="CP042430">
    <property type="protein sequence ID" value="QEC48696.1"/>
    <property type="molecule type" value="Genomic_DNA"/>
</dbReference>
<dbReference type="OrthoDB" id="5244762at2"/>
<dbReference type="RefSeq" id="WP_146920523.1">
    <property type="nucleotide sequence ID" value="NZ_CP042430.1"/>
</dbReference>
<sequence length="72" mass="8534">MIFCVVPEELAPELYDRLASYYADDPNVEVIIDRRRSERRSVDGDEASTHRREVRDRRRSRVVGEFPQLDPE</sequence>
<gene>
    <name evidence="2" type="ORF">FSW04_14705</name>
</gene>
<feature type="region of interest" description="Disordered" evidence="1">
    <location>
        <begin position="34"/>
        <end position="72"/>
    </location>
</feature>
<organism evidence="2 3">
    <name type="scientific">Baekduia soli</name>
    <dbReference type="NCBI Taxonomy" id="496014"/>
    <lineage>
        <taxon>Bacteria</taxon>
        <taxon>Bacillati</taxon>
        <taxon>Actinomycetota</taxon>
        <taxon>Thermoleophilia</taxon>
        <taxon>Solirubrobacterales</taxon>
        <taxon>Baekduiaceae</taxon>
        <taxon>Baekduia</taxon>
    </lineage>
</organism>
<reference evidence="2 3" key="1">
    <citation type="journal article" date="2018" name="J. Microbiol.">
        <title>Baekduia soli gen. nov., sp. nov., a novel bacterium isolated from the soil of Baekdu Mountain and proposal of a novel family name, Baekduiaceae fam. nov.</title>
        <authorList>
            <person name="An D.S."/>
            <person name="Siddiqi M.Z."/>
            <person name="Kim K.H."/>
            <person name="Yu H.S."/>
            <person name="Im W.T."/>
        </authorList>
    </citation>
    <scope>NUCLEOTIDE SEQUENCE [LARGE SCALE GENOMIC DNA]</scope>
    <source>
        <strain evidence="2 3">BR7-21</strain>
    </source>
</reference>
<dbReference type="KEGG" id="bsol:FSW04_14705"/>
<dbReference type="AlphaFoldDB" id="A0A5B8U6H2"/>
<evidence type="ECO:0000256" key="1">
    <source>
        <dbReference type="SAM" id="MobiDB-lite"/>
    </source>
</evidence>
<dbReference type="Proteomes" id="UP000321805">
    <property type="component" value="Chromosome"/>
</dbReference>
<protein>
    <submittedName>
        <fullName evidence="2">Uncharacterized protein</fullName>
    </submittedName>
</protein>
<accession>A0A5B8U6H2</accession>